<feature type="compositionally biased region" description="Polar residues" evidence="3">
    <location>
        <begin position="506"/>
        <end position="520"/>
    </location>
</feature>
<dbReference type="SMART" id="SM00228">
    <property type="entry name" value="PDZ"/>
    <property type="match status" value="1"/>
</dbReference>
<feature type="compositionally biased region" description="Basic and acidic residues" evidence="3">
    <location>
        <begin position="58"/>
        <end position="70"/>
    </location>
</feature>
<feature type="region of interest" description="Disordered" evidence="3">
    <location>
        <begin position="332"/>
        <end position="408"/>
    </location>
</feature>
<reference evidence="5 6" key="1">
    <citation type="journal article" date="2020" name="G3 (Bethesda)">
        <title>Improved Reference Genome for Cyclotella cryptica CCMP332, a Model for Cell Wall Morphogenesis, Salinity Adaptation, and Lipid Production in Diatoms (Bacillariophyta).</title>
        <authorList>
            <person name="Roberts W.R."/>
            <person name="Downey K.M."/>
            <person name="Ruck E.C."/>
            <person name="Traller J.C."/>
            <person name="Alverson A.J."/>
        </authorList>
    </citation>
    <scope>NUCLEOTIDE SEQUENCE [LARGE SCALE GENOMIC DNA]</scope>
    <source>
        <strain evidence="5 6">CCMP332</strain>
    </source>
</reference>
<gene>
    <name evidence="5" type="ORF">HJC23_000495</name>
</gene>
<feature type="compositionally biased region" description="Polar residues" evidence="3">
    <location>
        <begin position="870"/>
        <end position="879"/>
    </location>
</feature>
<feature type="compositionally biased region" description="Basic residues" evidence="3">
    <location>
        <begin position="527"/>
        <end position="543"/>
    </location>
</feature>
<feature type="compositionally biased region" description="Low complexity" evidence="3">
    <location>
        <begin position="1014"/>
        <end position="1031"/>
    </location>
</feature>
<dbReference type="InterPro" id="IPR011989">
    <property type="entry name" value="ARM-like"/>
</dbReference>
<keyword evidence="1" id="KW-0677">Repeat</keyword>
<feature type="compositionally biased region" description="Low complexity" evidence="3">
    <location>
        <begin position="380"/>
        <end position="408"/>
    </location>
</feature>
<evidence type="ECO:0000256" key="2">
    <source>
        <dbReference type="PROSITE-ProRule" id="PRU00103"/>
    </source>
</evidence>
<evidence type="ECO:0000259" key="4">
    <source>
        <dbReference type="PROSITE" id="PS50106"/>
    </source>
</evidence>
<dbReference type="Gene3D" id="1.25.10.10">
    <property type="entry name" value="Leucine-rich Repeat Variant"/>
    <property type="match status" value="1"/>
</dbReference>
<proteinExistence type="predicted"/>
<feature type="repeat" description="HEAT" evidence="2">
    <location>
        <begin position="1179"/>
        <end position="1215"/>
    </location>
</feature>
<feature type="region of interest" description="Disordered" evidence="3">
    <location>
        <begin position="588"/>
        <end position="618"/>
    </location>
</feature>
<evidence type="ECO:0000256" key="3">
    <source>
        <dbReference type="SAM" id="MobiDB-lite"/>
    </source>
</evidence>
<feature type="region of interest" description="Disordered" evidence="3">
    <location>
        <begin position="1"/>
        <end position="144"/>
    </location>
</feature>
<dbReference type="PROSITE" id="PS50106">
    <property type="entry name" value="PDZ"/>
    <property type="match status" value="1"/>
</dbReference>
<feature type="region of interest" description="Disordered" evidence="3">
    <location>
        <begin position="268"/>
        <end position="294"/>
    </location>
</feature>
<feature type="region of interest" description="Disordered" evidence="3">
    <location>
        <begin position="1003"/>
        <end position="1031"/>
    </location>
</feature>
<feature type="region of interest" description="Disordered" evidence="3">
    <location>
        <begin position="506"/>
        <end position="556"/>
    </location>
</feature>
<feature type="compositionally biased region" description="Low complexity" evidence="3">
    <location>
        <begin position="1"/>
        <end position="11"/>
    </location>
</feature>
<dbReference type="PROSITE" id="PS50077">
    <property type="entry name" value="HEAT_REPEAT"/>
    <property type="match status" value="2"/>
</dbReference>
<feature type="compositionally biased region" description="Low complexity" evidence="3">
    <location>
        <begin position="544"/>
        <end position="556"/>
    </location>
</feature>
<comment type="caution">
    <text evidence="5">The sequence shown here is derived from an EMBL/GenBank/DDBJ whole genome shotgun (WGS) entry which is preliminary data.</text>
</comment>
<feature type="region of interest" description="Disordered" evidence="3">
    <location>
        <begin position="717"/>
        <end position="750"/>
    </location>
</feature>
<feature type="compositionally biased region" description="Basic and acidic residues" evidence="3">
    <location>
        <begin position="729"/>
        <end position="740"/>
    </location>
</feature>
<dbReference type="InterPro" id="IPR021133">
    <property type="entry name" value="HEAT_type_2"/>
</dbReference>
<organism evidence="5 6">
    <name type="scientific">Cyclotella cryptica</name>
    <dbReference type="NCBI Taxonomy" id="29204"/>
    <lineage>
        <taxon>Eukaryota</taxon>
        <taxon>Sar</taxon>
        <taxon>Stramenopiles</taxon>
        <taxon>Ochrophyta</taxon>
        <taxon>Bacillariophyta</taxon>
        <taxon>Coscinodiscophyceae</taxon>
        <taxon>Thalassiosirophycidae</taxon>
        <taxon>Stephanodiscales</taxon>
        <taxon>Stephanodiscaceae</taxon>
        <taxon>Cyclotella</taxon>
    </lineage>
</organism>
<dbReference type="EMBL" id="JABMIG020000057">
    <property type="protein sequence ID" value="KAL3797157.1"/>
    <property type="molecule type" value="Genomic_DNA"/>
</dbReference>
<feature type="compositionally biased region" description="Basic and acidic residues" evidence="3">
    <location>
        <begin position="80"/>
        <end position="102"/>
    </location>
</feature>
<sequence length="1592" mass="172542">MTDTDSTANNEANDDDDDEAAASGTQQQKDGGSNPLMTAYFNDSENGDDKTLTTLDHWSGEGRDGTKGHNDLSSMQNEANLERDEEMPANHQIDYSDNKRTENSNQSNDNSNESNSSSNNNSNNEELGEKNKSNNSNETSDTSSLLAEAERQAAIAAALSQTSGNSPSVVAGLARQLATGSIVRGYGPTVVALPPLPPDTVASDGAGATGSVSANGAASTVAAGSGTMASGPASRLATPVPLPVTMKPVRFDHVKVVFAKLLREELKKDGGNGQEREEEEESSGGGRQESPHTLMLREGDGAGEASIRADESQEESLPHAMHPIVVHESILSNGENDGNESSEESVSTDAKEQLVERESQSVVDGTPSQNMTAADCNDDALSSLSSTTTAITATQQSPPSPERSTTTTIPDSFLRFLLLVARVPIIVEEGKKKQLHRQKKRFMADSEANALAAAKRIMEIYKCAQDCYEQIEERRRKKMSKEGDGKGDDATTAFFASCAGEMSGMNANSDETLKNNNNSYGEDGSKNMHRPSSPKHYKAKRRNSFSTSTSSSSNVTSSAAVTAMVSASSIFSNVISKVSKKQHTTLSDIGKKLMSGNVSLHRENETPSSSPRSENDAPMEDYEIIIDQEMLGLTVENVLERTIIRTLLPEGAAKRAGAKVGSLIAKVGNVDTSNLTHFETIDELRQSQRPLKLTLRHISADVLRCAREEMGRLIRGREEEGGGGNNRLLEGDKPWRDGSHHGVVSGGENSNAKETFDSILRDRWPSKIQRSTLIPTATSASVMTRAEMIHRAGKDLIRILALMVVGMEKEFYGCNVDSESSSSSLSGSLSSADVRRKQLTEGIEITSKILLEYARKHPDVNEKFKPDRGSGSSIPSTSFYPVPPGRVSKRNAHPPPPPPGKGQKNRKGPDETPLLRIGDALHRTTSFLVEPSSTTAITLRWEIIDYLCVVLDLDSENELAEKEAASSTSQGGDASQITDLGSAGSILKLIVVNCSTTDNDSSVIESADSMDGESMSTFGRSSSRSSGRSSYSGNQFISVVHRLAASKSTSARVSACSLGPVLWSHLDFPRQLQLRGVITRALHDVEMTVRKSTATVLHEVAELVFDRRSVPWLVLMCERSMTDPEPQLRAAAMTLTWHLAEHLPNAFLGDASKGSRSLRRLPPRTDPTFMDVYLLQCKLLPVASNLAEDKMPSVRLSVAAQCDRLCSALGEHWFSVIIDLLQALLSDGDERVRSEAVLPFKIQTDPSPEVRSALATATGDLLIFLVGAEDNNNETTPPSPGRGALATPSVYKKYVDDTLIPILQKLLQDSSPEVTTASLRAVTNASEVVHYDRRKPVFIPVLSEEQVLRLLPTLSNLATSKEWRVRQSAVEIVPALLGCTYRHETRQEISKFCLKLMSDKVDAVRKTAAECLCLGGSSLARHGEDDGGAWITNIVIPHLKTCSQSEDSKQRLLCLKMIEIIITNGLCPAPQRRADSNSRLDISLNSSFDTTSDSFSDVESTVKLILDIAAPLASDKVANVRLNVGRVFGSIMFLLDRTDANFAMTVLEKQLEDEKNRAGGGDRDVIYFSQQAMLVLHSPRRCSSYEGQHFVE</sequence>
<dbReference type="SUPFAM" id="SSF48371">
    <property type="entry name" value="ARM repeat"/>
    <property type="match status" value="1"/>
</dbReference>
<dbReference type="InterPro" id="IPR036034">
    <property type="entry name" value="PDZ_sf"/>
</dbReference>
<feature type="domain" description="PDZ" evidence="4">
    <location>
        <begin position="597"/>
        <end position="699"/>
    </location>
</feature>
<protein>
    <recommendedName>
        <fullName evidence="4">PDZ domain-containing protein</fullName>
    </recommendedName>
</protein>
<feature type="repeat" description="HEAT" evidence="2">
    <location>
        <begin position="1299"/>
        <end position="1336"/>
    </location>
</feature>
<dbReference type="Proteomes" id="UP001516023">
    <property type="component" value="Unassembled WGS sequence"/>
</dbReference>
<keyword evidence="6" id="KW-1185">Reference proteome</keyword>
<dbReference type="Gene3D" id="2.30.42.10">
    <property type="match status" value="1"/>
</dbReference>
<dbReference type="PANTHER" id="PTHR10648:SF4">
    <property type="entry name" value="PROTEIN PHOSPHATASE 2 (FORMERLY 2A), REGULATORY SUBUNIT A, BETA ISOFORM-RELATED"/>
    <property type="match status" value="1"/>
</dbReference>
<dbReference type="InterPro" id="IPR001478">
    <property type="entry name" value="PDZ"/>
</dbReference>
<feature type="compositionally biased region" description="Low complexity" evidence="3">
    <location>
        <begin position="103"/>
        <end position="125"/>
    </location>
</feature>
<accession>A0ABD3Q9Z0</accession>
<feature type="compositionally biased region" description="Polar residues" evidence="3">
    <location>
        <begin position="360"/>
        <end position="372"/>
    </location>
</feature>
<feature type="compositionally biased region" description="Low complexity" evidence="3">
    <location>
        <begin position="133"/>
        <end position="144"/>
    </location>
</feature>
<dbReference type="InterPro" id="IPR051023">
    <property type="entry name" value="PP2A_Regulatory_Subunit_A"/>
</dbReference>
<feature type="compositionally biased region" description="Basic and acidic residues" evidence="3">
    <location>
        <begin position="349"/>
        <end position="359"/>
    </location>
</feature>
<dbReference type="Pfam" id="PF00595">
    <property type="entry name" value="PDZ"/>
    <property type="match status" value="1"/>
</dbReference>
<evidence type="ECO:0000313" key="6">
    <source>
        <dbReference type="Proteomes" id="UP001516023"/>
    </source>
</evidence>
<feature type="region of interest" description="Disordered" evidence="3">
    <location>
        <begin position="860"/>
        <end position="914"/>
    </location>
</feature>
<name>A0ABD3Q9Z0_9STRA</name>
<dbReference type="InterPro" id="IPR016024">
    <property type="entry name" value="ARM-type_fold"/>
</dbReference>
<dbReference type="SUPFAM" id="SSF50156">
    <property type="entry name" value="PDZ domain-like"/>
    <property type="match status" value="1"/>
</dbReference>
<evidence type="ECO:0000313" key="5">
    <source>
        <dbReference type="EMBL" id="KAL3797157.1"/>
    </source>
</evidence>
<evidence type="ECO:0000256" key="1">
    <source>
        <dbReference type="ARBA" id="ARBA00022737"/>
    </source>
</evidence>
<dbReference type="PANTHER" id="PTHR10648">
    <property type="entry name" value="SERINE/THREONINE-PROTEIN PHOSPHATASE PP2A 65 KDA REGULATORY SUBUNIT"/>
    <property type="match status" value="1"/>
</dbReference>